<dbReference type="AlphaFoldDB" id="A0A371DHX3"/>
<feature type="region of interest" description="Disordered" evidence="1">
    <location>
        <begin position="120"/>
        <end position="157"/>
    </location>
</feature>
<accession>A0A371DHX3</accession>
<dbReference type="Proteomes" id="UP000256964">
    <property type="component" value="Unassembled WGS sequence"/>
</dbReference>
<feature type="compositionally biased region" description="Basic and acidic residues" evidence="1">
    <location>
        <begin position="125"/>
        <end position="144"/>
    </location>
</feature>
<sequence>MSISPVVAHRLITPPSSTARDNRRDNLRRRTRHRNSARTIHREVCTFMSSDCRISADASLISDSRAILSNKSRCPAFHPGRAVCARAVSHRPPSLLALPGSDPSGIEPGSGPARSFAMLVPLRPPGRDPKIEVRRYGCPRRDTRTSALHVGSDSPSR</sequence>
<evidence type="ECO:0000313" key="3">
    <source>
        <dbReference type="Proteomes" id="UP000256964"/>
    </source>
</evidence>
<organism evidence="2 3">
    <name type="scientific">Lentinus brumalis</name>
    <dbReference type="NCBI Taxonomy" id="2498619"/>
    <lineage>
        <taxon>Eukaryota</taxon>
        <taxon>Fungi</taxon>
        <taxon>Dikarya</taxon>
        <taxon>Basidiomycota</taxon>
        <taxon>Agaricomycotina</taxon>
        <taxon>Agaricomycetes</taxon>
        <taxon>Polyporales</taxon>
        <taxon>Polyporaceae</taxon>
        <taxon>Lentinus</taxon>
    </lineage>
</organism>
<protein>
    <submittedName>
        <fullName evidence="2">Uncharacterized protein</fullName>
    </submittedName>
</protein>
<name>A0A371DHX3_9APHY</name>
<keyword evidence="3" id="KW-1185">Reference proteome</keyword>
<evidence type="ECO:0000313" key="2">
    <source>
        <dbReference type="EMBL" id="RDX52129.1"/>
    </source>
</evidence>
<feature type="compositionally biased region" description="Basic residues" evidence="1">
    <location>
        <begin position="26"/>
        <end position="35"/>
    </location>
</feature>
<evidence type="ECO:0000256" key="1">
    <source>
        <dbReference type="SAM" id="MobiDB-lite"/>
    </source>
</evidence>
<proteinExistence type="predicted"/>
<gene>
    <name evidence="2" type="ORF">OH76DRAFT_194260</name>
</gene>
<reference evidence="2 3" key="1">
    <citation type="journal article" date="2018" name="Biotechnol. Biofuels">
        <title>Integrative visual omics of the white-rot fungus Polyporus brumalis exposes the biotechnological potential of its oxidative enzymes for delignifying raw plant biomass.</title>
        <authorList>
            <person name="Miyauchi S."/>
            <person name="Rancon A."/>
            <person name="Drula E."/>
            <person name="Hage H."/>
            <person name="Chaduli D."/>
            <person name="Favel A."/>
            <person name="Grisel S."/>
            <person name="Henrissat B."/>
            <person name="Herpoel-Gimbert I."/>
            <person name="Ruiz-Duenas F.J."/>
            <person name="Chevret D."/>
            <person name="Hainaut M."/>
            <person name="Lin J."/>
            <person name="Wang M."/>
            <person name="Pangilinan J."/>
            <person name="Lipzen A."/>
            <person name="Lesage-Meessen L."/>
            <person name="Navarro D."/>
            <person name="Riley R."/>
            <person name="Grigoriev I.V."/>
            <person name="Zhou S."/>
            <person name="Raouche S."/>
            <person name="Rosso M.N."/>
        </authorList>
    </citation>
    <scope>NUCLEOTIDE SEQUENCE [LARGE SCALE GENOMIC DNA]</scope>
    <source>
        <strain evidence="2 3">BRFM 1820</strain>
    </source>
</reference>
<dbReference type="EMBL" id="KZ857391">
    <property type="protein sequence ID" value="RDX52129.1"/>
    <property type="molecule type" value="Genomic_DNA"/>
</dbReference>
<feature type="region of interest" description="Disordered" evidence="1">
    <location>
        <begin position="1"/>
        <end position="35"/>
    </location>
</feature>